<accession>A0A143Y7I1</accession>
<dbReference type="EMBL" id="FJNE01000001">
    <property type="protein sequence ID" value="CZQ81781.1"/>
    <property type="molecule type" value="Genomic_DNA"/>
</dbReference>
<dbReference type="AlphaFoldDB" id="A0A143Y7I1"/>
<sequence>MDKLPYIINLIQRRFGYSNDWNDYVTILFQGIPCKISPIQRKIGEILFHTAKQKKPLSIKSTASTLPVIKLIPLVNTPF</sequence>
<dbReference type="Proteomes" id="UP000242754">
    <property type="component" value="Unassembled WGS sequence"/>
</dbReference>
<evidence type="ECO:0000313" key="1">
    <source>
        <dbReference type="EMBL" id="CZQ81781.1"/>
    </source>
</evidence>
<organism evidence="1 2">
    <name type="scientific">Trichococcus palustris</name>
    <dbReference type="NCBI Taxonomy" id="140314"/>
    <lineage>
        <taxon>Bacteria</taxon>
        <taxon>Bacillati</taxon>
        <taxon>Bacillota</taxon>
        <taxon>Bacilli</taxon>
        <taxon>Lactobacillales</taxon>
        <taxon>Carnobacteriaceae</taxon>
        <taxon>Trichococcus</taxon>
    </lineage>
</organism>
<reference evidence="1 2" key="1">
    <citation type="submission" date="2016-02" db="EMBL/GenBank/DDBJ databases">
        <authorList>
            <person name="Wen L."/>
            <person name="He K."/>
            <person name="Yang H."/>
        </authorList>
    </citation>
    <scope>NUCLEOTIDE SEQUENCE [LARGE SCALE GENOMIC DNA]</scope>
    <source>
        <strain evidence="1">Trichococcus palustris</strain>
    </source>
</reference>
<protein>
    <submittedName>
        <fullName evidence="1">Uncharacterized protein</fullName>
    </submittedName>
</protein>
<evidence type="ECO:0000313" key="2">
    <source>
        <dbReference type="Proteomes" id="UP000242754"/>
    </source>
</evidence>
<proteinExistence type="predicted"/>
<keyword evidence="2" id="KW-1185">Reference proteome</keyword>
<gene>
    <name evidence="1" type="ORF">Tpal_241</name>
</gene>
<name>A0A143Y7I1_9LACT</name>